<accession>A0A7G1I1N1</accession>
<dbReference type="AlphaFoldDB" id="A0A7G1I1N1"/>
<sequence length="268" mass="30696">MHIYHHSKYTVCLLLILFTPRIYAQENTSKQLTPPRVLLDFNVGSCIYLSDFSSGNISDCLIGDKKSSLSTQLQLTYFFKREWGIFAGLGFTFGSGFDTENSNMLQTVSVPFKQNYYITSNLYNERDNIAEPYLQVGFCYRISKGNWLFSPRIAAGITTINMSRILLDLKGIGNNQMEEVQYLIKPGTYTPSRDMGYISPGIDISYRIGKIYLTLDINYQLFPGKYPIWYGRTNRYTNQLIEEKMFSNNHISGRLMGQIGFGIPLKSQ</sequence>
<keyword evidence="2" id="KW-1185">Reference proteome</keyword>
<dbReference type="Proteomes" id="UP000594042">
    <property type="component" value="Chromosome"/>
</dbReference>
<evidence type="ECO:0000313" key="1">
    <source>
        <dbReference type="EMBL" id="BCI64501.1"/>
    </source>
</evidence>
<gene>
    <name evidence="1" type="ORF">Cop2CBH44_28540</name>
</gene>
<dbReference type="EMBL" id="AP023322">
    <property type="protein sequence ID" value="BCI64501.1"/>
    <property type="molecule type" value="Genomic_DNA"/>
</dbReference>
<dbReference type="KEGG" id="copr:Cop2CBH44_28540"/>
<proteinExistence type="predicted"/>
<evidence type="ECO:0008006" key="3">
    <source>
        <dbReference type="Google" id="ProtNLM"/>
    </source>
</evidence>
<name>A0A7G1I1N1_9BACT</name>
<evidence type="ECO:0000313" key="2">
    <source>
        <dbReference type="Proteomes" id="UP000594042"/>
    </source>
</evidence>
<organism evidence="1 2">
    <name type="scientific">Coprobacter secundus subsp. similis</name>
    <dbReference type="NCBI Taxonomy" id="2751153"/>
    <lineage>
        <taxon>Bacteria</taxon>
        <taxon>Pseudomonadati</taxon>
        <taxon>Bacteroidota</taxon>
        <taxon>Bacteroidia</taxon>
        <taxon>Bacteroidales</taxon>
        <taxon>Barnesiellaceae</taxon>
        <taxon>Coprobacter</taxon>
    </lineage>
</organism>
<dbReference type="RefSeq" id="WP_021929658.1">
    <property type="nucleotide sequence ID" value="NZ_AP023322.1"/>
</dbReference>
<reference evidence="2" key="1">
    <citation type="submission" date="2020-07" db="EMBL/GenBank/DDBJ databases">
        <title>Complete genome sequencing of Coprobacter sp. strain 2CBH44.</title>
        <authorList>
            <person name="Sakamoto M."/>
            <person name="Murakami T."/>
            <person name="Mori H."/>
        </authorList>
    </citation>
    <scope>NUCLEOTIDE SEQUENCE [LARGE SCALE GENOMIC DNA]</scope>
    <source>
        <strain evidence="2">2CBH44</strain>
    </source>
</reference>
<protein>
    <recommendedName>
        <fullName evidence="3">Outer membrane protein beta-barrel domain-containing protein</fullName>
    </recommendedName>
</protein>